<dbReference type="PANTHER" id="PTHR48090:SF8">
    <property type="entry name" value="GLYCOSYLTRANSFERASE CSBB-RELATED"/>
    <property type="match status" value="1"/>
</dbReference>
<dbReference type="AlphaFoldDB" id="A0A5R9FD43"/>
<dbReference type="EMBL" id="SWLG01000003">
    <property type="protein sequence ID" value="TLS38484.1"/>
    <property type="molecule type" value="Genomic_DNA"/>
</dbReference>
<keyword evidence="6 9" id="KW-1133">Transmembrane helix</keyword>
<sequence length="312" mass="36143">MKTVTIMVPAYNEEDVLYNLYARLQAVISEVPNYKFEILLINDGSQDDTINILKQLREEDSSVSYVDLSRNFGKEIAMIAGLDYAKGDAVIIIDADLQDPPELIPDMIKYWEEGYDDVFAKRRTRAGESWFKKWTSSKFYSFLQRTTKVPIQEDTGDFRLLDRRCVEALKQMREAQRYTKGMFSWIGYNKKEILFDRDPRAAGETKWNYAKLMDLAIEGITSFTTFPLKMSSLFGMIISFFAFLYIIWIISKTLLFGDPVSGYPSLMTVILFLGGIQLLSLGVIGEYLGRIFNETKQRPLYFVDEYNDKKVR</sequence>
<dbReference type="Pfam" id="PF00535">
    <property type="entry name" value="Glycos_transf_2"/>
    <property type="match status" value="1"/>
</dbReference>
<dbReference type="GO" id="GO:0005886">
    <property type="term" value="C:plasma membrane"/>
    <property type="evidence" value="ECO:0007669"/>
    <property type="project" value="UniProtKB-SubCell"/>
</dbReference>
<comment type="subcellular location">
    <subcellularLocation>
        <location evidence="1">Cell membrane</location>
        <topology evidence="1">Multi-pass membrane protein</topology>
    </subcellularLocation>
</comment>
<evidence type="ECO:0000256" key="2">
    <source>
        <dbReference type="ARBA" id="ARBA00022475"/>
    </source>
</evidence>
<gene>
    <name evidence="11" type="ORF">FCL54_04925</name>
</gene>
<evidence type="ECO:0000256" key="4">
    <source>
        <dbReference type="ARBA" id="ARBA00022679"/>
    </source>
</evidence>
<name>A0A5R9FD43_9BACL</name>
<evidence type="ECO:0000313" key="12">
    <source>
        <dbReference type="Proteomes" id="UP000308230"/>
    </source>
</evidence>
<protein>
    <submittedName>
        <fullName evidence="11">Glycosyltransferase family 2 protein</fullName>
    </submittedName>
</protein>
<dbReference type="GO" id="GO:0016757">
    <property type="term" value="F:glycosyltransferase activity"/>
    <property type="evidence" value="ECO:0007669"/>
    <property type="project" value="UniProtKB-KW"/>
</dbReference>
<evidence type="ECO:0000256" key="1">
    <source>
        <dbReference type="ARBA" id="ARBA00004651"/>
    </source>
</evidence>
<evidence type="ECO:0000313" key="11">
    <source>
        <dbReference type="EMBL" id="TLS38484.1"/>
    </source>
</evidence>
<keyword evidence="4 11" id="KW-0808">Transferase</keyword>
<proteinExistence type="inferred from homology"/>
<dbReference type="CDD" id="cd04187">
    <property type="entry name" value="DPM1_like_bac"/>
    <property type="match status" value="1"/>
</dbReference>
<dbReference type="InterPro" id="IPR050256">
    <property type="entry name" value="Glycosyltransferase_2"/>
</dbReference>
<evidence type="ECO:0000256" key="8">
    <source>
        <dbReference type="ARBA" id="ARBA00038152"/>
    </source>
</evidence>
<keyword evidence="3" id="KW-0328">Glycosyltransferase</keyword>
<reference evidence="11 12" key="1">
    <citation type="submission" date="2019-04" db="EMBL/GenBank/DDBJ databases">
        <title>Bacillus caeni sp. nov., a bacterium isolated from mangrove sediment.</title>
        <authorList>
            <person name="Huang H."/>
            <person name="Mo K."/>
            <person name="Hu Y."/>
        </authorList>
    </citation>
    <scope>NUCLEOTIDE SEQUENCE [LARGE SCALE GENOMIC DNA]</scope>
    <source>
        <strain evidence="11 12">HB172195</strain>
    </source>
</reference>
<dbReference type="SUPFAM" id="SSF53448">
    <property type="entry name" value="Nucleotide-diphospho-sugar transferases"/>
    <property type="match status" value="1"/>
</dbReference>
<evidence type="ECO:0000256" key="5">
    <source>
        <dbReference type="ARBA" id="ARBA00022692"/>
    </source>
</evidence>
<dbReference type="Gene3D" id="3.90.550.10">
    <property type="entry name" value="Spore Coat Polysaccharide Biosynthesis Protein SpsA, Chain A"/>
    <property type="match status" value="1"/>
</dbReference>
<evidence type="ECO:0000259" key="10">
    <source>
        <dbReference type="Pfam" id="PF00535"/>
    </source>
</evidence>
<comment type="caution">
    <text evidence="11">The sequence shown here is derived from an EMBL/GenBank/DDBJ whole genome shotgun (WGS) entry which is preliminary data.</text>
</comment>
<comment type="similarity">
    <text evidence="8">Belongs to the glycosyltransferase 2 family. GtrB subfamily.</text>
</comment>
<keyword evidence="7 9" id="KW-0472">Membrane</keyword>
<dbReference type="OrthoDB" id="9807778at2"/>
<feature type="transmembrane region" description="Helical" evidence="9">
    <location>
        <begin position="233"/>
        <end position="251"/>
    </location>
</feature>
<accession>A0A5R9FD43</accession>
<evidence type="ECO:0000256" key="7">
    <source>
        <dbReference type="ARBA" id="ARBA00023136"/>
    </source>
</evidence>
<evidence type="ECO:0000256" key="3">
    <source>
        <dbReference type="ARBA" id="ARBA00022676"/>
    </source>
</evidence>
<keyword evidence="2" id="KW-1003">Cell membrane</keyword>
<dbReference type="FunFam" id="3.90.550.10:FF:000079">
    <property type="entry name" value="Probable glycosyl transferase"/>
    <property type="match status" value="1"/>
</dbReference>
<keyword evidence="5 9" id="KW-0812">Transmembrane</keyword>
<dbReference type="InterPro" id="IPR029044">
    <property type="entry name" value="Nucleotide-diphossugar_trans"/>
</dbReference>
<dbReference type="Proteomes" id="UP000308230">
    <property type="component" value="Unassembled WGS sequence"/>
</dbReference>
<dbReference type="RefSeq" id="WP_138123809.1">
    <property type="nucleotide sequence ID" value="NZ_SWLG01000003.1"/>
</dbReference>
<evidence type="ECO:0000256" key="6">
    <source>
        <dbReference type="ARBA" id="ARBA00022989"/>
    </source>
</evidence>
<organism evidence="11 12">
    <name type="scientific">Exobacillus caeni</name>
    <dbReference type="NCBI Taxonomy" id="2574798"/>
    <lineage>
        <taxon>Bacteria</taxon>
        <taxon>Bacillati</taxon>
        <taxon>Bacillota</taxon>
        <taxon>Bacilli</taxon>
        <taxon>Bacillales</taxon>
        <taxon>Guptibacillaceae</taxon>
        <taxon>Exobacillus</taxon>
    </lineage>
</organism>
<dbReference type="PANTHER" id="PTHR48090">
    <property type="entry name" value="UNDECAPRENYL-PHOSPHATE 4-DEOXY-4-FORMAMIDO-L-ARABINOSE TRANSFERASE-RELATED"/>
    <property type="match status" value="1"/>
</dbReference>
<evidence type="ECO:0000256" key="9">
    <source>
        <dbReference type="SAM" id="Phobius"/>
    </source>
</evidence>
<feature type="transmembrane region" description="Helical" evidence="9">
    <location>
        <begin position="263"/>
        <end position="288"/>
    </location>
</feature>
<keyword evidence="12" id="KW-1185">Reference proteome</keyword>
<feature type="domain" description="Glycosyltransferase 2-like" evidence="10">
    <location>
        <begin position="5"/>
        <end position="167"/>
    </location>
</feature>
<dbReference type="InterPro" id="IPR001173">
    <property type="entry name" value="Glyco_trans_2-like"/>
</dbReference>